<comment type="caution">
    <text evidence="1">The sequence shown here is derived from an EMBL/GenBank/DDBJ whole genome shotgun (WGS) entry which is preliminary data.</text>
</comment>
<sequence length="210" mass="24248">MPKKDKSLLAEKVQKERKEYFNYAFNNYLRGVEKKRLETIQVLGIKAVELDPLITKKDVEYYGLTGSAKLKKPDYAAAFKHAREVLARRGKTKTSSAIWHFSRYVPAFPSPQDSYNKLAGAVKKLAKQPFKKPNTWKLTPSERKRYFALKKAFPQVQKKVRDLLKSGCSESQTRPPRDLIYQALRELFLAHPSQVKVKLIVPLREKNPSL</sequence>
<keyword evidence="2" id="KW-1185">Reference proteome</keyword>
<evidence type="ECO:0000313" key="1">
    <source>
        <dbReference type="EMBL" id="CAG8741719.1"/>
    </source>
</evidence>
<protein>
    <submittedName>
        <fullName evidence="1">11182_t:CDS:1</fullName>
    </submittedName>
</protein>
<feature type="non-terminal residue" evidence="1">
    <location>
        <position position="1"/>
    </location>
</feature>
<dbReference type="EMBL" id="CAJVPW010038214">
    <property type="protein sequence ID" value="CAG8741719.1"/>
    <property type="molecule type" value="Genomic_DNA"/>
</dbReference>
<reference evidence="1" key="1">
    <citation type="submission" date="2021-06" db="EMBL/GenBank/DDBJ databases">
        <authorList>
            <person name="Kallberg Y."/>
            <person name="Tangrot J."/>
            <person name="Rosling A."/>
        </authorList>
    </citation>
    <scope>NUCLEOTIDE SEQUENCE</scope>
    <source>
        <strain evidence="1">28 12/20/2015</strain>
    </source>
</reference>
<organism evidence="1 2">
    <name type="scientific">Cetraspora pellucida</name>
    <dbReference type="NCBI Taxonomy" id="1433469"/>
    <lineage>
        <taxon>Eukaryota</taxon>
        <taxon>Fungi</taxon>
        <taxon>Fungi incertae sedis</taxon>
        <taxon>Mucoromycota</taxon>
        <taxon>Glomeromycotina</taxon>
        <taxon>Glomeromycetes</taxon>
        <taxon>Diversisporales</taxon>
        <taxon>Gigasporaceae</taxon>
        <taxon>Cetraspora</taxon>
    </lineage>
</organism>
<gene>
    <name evidence="1" type="ORF">SPELUC_LOCUS13858</name>
</gene>
<evidence type="ECO:0000313" key="2">
    <source>
        <dbReference type="Proteomes" id="UP000789366"/>
    </source>
</evidence>
<dbReference type="Proteomes" id="UP000789366">
    <property type="component" value="Unassembled WGS sequence"/>
</dbReference>
<feature type="non-terminal residue" evidence="1">
    <location>
        <position position="210"/>
    </location>
</feature>
<accession>A0ACA9QF46</accession>
<name>A0ACA9QF46_9GLOM</name>
<proteinExistence type="predicted"/>